<proteinExistence type="predicted"/>
<dbReference type="Proteomes" id="UP000451233">
    <property type="component" value="Unassembled WGS sequence"/>
</dbReference>
<evidence type="ECO:0008006" key="3">
    <source>
        <dbReference type="Google" id="ProtNLM"/>
    </source>
</evidence>
<accession>A0A7K1XS71</accession>
<sequence length="227" mass="26404">MNFLSHYYFDRHATDPNLVLGTILPDLVKNADKTWHLHPARYAKQLVNNAASTSLLYGWNRHLEIDKHFHSSAFFSNHTAEIRTKISPVLDNSPVRPSFLAHISLELMLDSLLITGKLVDPDAFYVHLRQVDHNGLDRFLAINGITERGIFFRFLQEFIQAKYLHSYQDPSNIIYALNRICQRLWIDPLSETQKLQLTAVLTDYLDKLGENFMEIFFRIETLMKGDK</sequence>
<reference evidence="1 2" key="1">
    <citation type="submission" date="2019-11" db="EMBL/GenBank/DDBJ databases">
        <title>Pedobacter sp. HMF7056 Genome sequencing and assembly.</title>
        <authorList>
            <person name="Kang H."/>
            <person name="Kim H."/>
            <person name="Joh K."/>
        </authorList>
    </citation>
    <scope>NUCLEOTIDE SEQUENCE [LARGE SCALE GENOMIC DNA]</scope>
    <source>
        <strain evidence="1 2">HMF7056</strain>
    </source>
</reference>
<name>A0A7K1XS71_9SPHI</name>
<keyword evidence="2" id="KW-1185">Reference proteome</keyword>
<dbReference type="RefSeq" id="WP_160904863.1">
    <property type="nucleotide sequence ID" value="NZ_WVHS01000001.1"/>
</dbReference>
<evidence type="ECO:0000313" key="2">
    <source>
        <dbReference type="Proteomes" id="UP000451233"/>
    </source>
</evidence>
<evidence type="ECO:0000313" key="1">
    <source>
        <dbReference type="EMBL" id="MXV13835.1"/>
    </source>
</evidence>
<dbReference type="EMBL" id="WVHS01000001">
    <property type="protein sequence ID" value="MXV13835.1"/>
    <property type="molecule type" value="Genomic_DNA"/>
</dbReference>
<gene>
    <name evidence="1" type="ORF">GS398_00845</name>
</gene>
<dbReference type="AlphaFoldDB" id="A0A7K1XS71"/>
<protein>
    <recommendedName>
        <fullName evidence="3">DUF479 domain-containing protein</fullName>
    </recommendedName>
</protein>
<comment type="caution">
    <text evidence="1">The sequence shown here is derived from an EMBL/GenBank/DDBJ whole genome shotgun (WGS) entry which is preliminary data.</text>
</comment>
<organism evidence="1 2">
    <name type="scientific">Hufsiella ginkgonis</name>
    <dbReference type="NCBI Taxonomy" id="2695274"/>
    <lineage>
        <taxon>Bacteria</taxon>
        <taxon>Pseudomonadati</taxon>
        <taxon>Bacteroidota</taxon>
        <taxon>Sphingobacteriia</taxon>
        <taxon>Sphingobacteriales</taxon>
        <taxon>Sphingobacteriaceae</taxon>
        <taxon>Hufsiella</taxon>
    </lineage>
</organism>